<evidence type="ECO:0000259" key="7">
    <source>
        <dbReference type="Pfam" id="PF02911"/>
    </source>
</evidence>
<name>A0A538T8H3_UNCEI</name>
<dbReference type="InterPro" id="IPR002376">
    <property type="entry name" value="Formyl_transf_N"/>
</dbReference>
<feature type="domain" description="Formyl transferase N-terminal" evidence="6">
    <location>
        <begin position="49"/>
        <end position="200"/>
    </location>
</feature>
<reference evidence="8 9" key="1">
    <citation type="journal article" date="2019" name="Nat. Microbiol.">
        <title>Mediterranean grassland soil C-N compound turnover is dependent on rainfall and depth, and is mediated by genomically divergent microorganisms.</title>
        <authorList>
            <person name="Diamond S."/>
            <person name="Andeer P.F."/>
            <person name="Li Z."/>
            <person name="Crits-Christoph A."/>
            <person name="Burstein D."/>
            <person name="Anantharaman K."/>
            <person name="Lane K.R."/>
            <person name="Thomas B.C."/>
            <person name="Pan C."/>
            <person name="Northen T.R."/>
            <person name="Banfield J.F."/>
        </authorList>
    </citation>
    <scope>NUCLEOTIDE SEQUENCE [LARGE SCALE GENOMIC DNA]</scope>
    <source>
        <strain evidence="8">WS_6</strain>
    </source>
</reference>
<keyword evidence="4 5" id="KW-0648">Protein biosynthesis</keyword>
<dbReference type="GO" id="GO:0004479">
    <property type="term" value="F:methionyl-tRNA formyltransferase activity"/>
    <property type="evidence" value="ECO:0007669"/>
    <property type="project" value="UniProtKB-UniRule"/>
</dbReference>
<dbReference type="InterPro" id="IPR005794">
    <property type="entry name" value="Fmt"/>
</dbReference>
<dbReference type="InterPro" id="IPR036477">
    <property type="entry name" value="Formyl_transf_N_sf"/>
</dbReference>
<dbReference type="CDD" id="cd08704">
    <property type="entry name" value="Met_tRNA_FMT_C"/>
    <property type="match status" value="1"/>
</dbReference>
<dbReference type="InterPro" id="IPR044135">
    <property type="entry name" value="Met-tRNA-FMT_C"/>
</dbReference>
<dbReference type="Gene3D" id="3.40.50.12230">
    <property type="match status" value="1"/>
</dbReference>
<comment type="catalytic activity">
    <reaction evidence="5">
        <text>L-methionyl-tRNA(fMet) + (6R)-10-formyltetrahydrofolate = N-formyl-L-methionyl-tRNA(fMet) + (6S)-5,6,7,8-tetrahydrofolate + H(+)</text>
        <dbReference type="Rhea" id="RHEA:24380"/>
        <dbReference type="Rhea" id="RHEA-COMP:9952"/>
        <dbReference type="Rhea" id="RHEA-COMP:9953"/>
        <dbReference type="ChEBI" id="CHEBI:15378"/>
        <dbReference type="ChEBI" id="CHEBI:57453"/>
        <dbReference type="ChEBI" id="CHEBI:78530"/>
        <dbReference type="ChEBI" id="CHEBI:78844"/>
        <dbReference type="ChEBI" id="CHEBI:195366"/>
        <dbReference type="EC" id="2.1.2.9"/>
    </reaction>
</comment>
<comment type="function">
    <text evidence="5">Attaches a formyl group to the free amino group of methionyl-tRNA(fMet). The formyl group appears to play a dual role in the initiator identity of N-formylmethionyl-tRNA by promoting its recognition by IF2 and preventing the misappropriation of this tRNA by the elongation apparatus.</text>
</comment>
<organism evidence="8 9">
    <name type="scientific">Eiseniibacteriota bacterium</name>
    <dbReference type="NCBI Taxonomy" id="2212470"/>
    <lineage>
        <taxon>Bacteria</taxon>
        <taxon>Candidatus Eiseniibacteriota</taxon>
    </lineage>
</organism>
<dbReference type="Pfam" id="PF02911">
    <property type="entry name" value="Formyl_trans_C"/>
    <property type="match status" value="1"/>
</dbReference>
<sequence length="341" mass="36539">MRRGRDGRSERERVAFLLAGGVRLVYYGTPILAVPPLLRLIEDGKPPSLVVTRRDRPSGRGLALAPSPVRAAAEARGIPVATPERAGAPEEIERLRALAPDVLVLVAYGQILSPGLLRLPKIGAINVHFSLLPRHRGASPIQAAILAGDREAGVTTMWMTEKLDEGPVFSSLSTPIGPEEDAGSLGGRLAELGARCLSETLTRIERGEIVRRDQDPSRATYAPKLTREDSRLLLADDPVRFTRKVRAFAPEPGAYLELERERIQILSAAPGSIGAEAGPGEPPGSVLALHRERGLAIRLSSGSVWLKSVRPSGRKVMDAFAYANGARIKPGGMLPVKDLAA</sequence>
<dbReference type="InterPro" id="IPR011034">
    <property type="entry name" value="Formyl_transferase-like_C_sf"/>
</dbReference>
<dbReference type="CDD" id="cd08646">
    <property type="entry name" value="FMT_core_Met-tRNA-FMT_N"/>
    <property type="match status" value="1"/>
</dbReference>
<dbReference type="PANTHER" id="PTHR11138:SF5">
    <property type="entry name" value="METHIONYL-TRNA FORMYLTRANSFERASE, MITOCHONDRIAL"/>
    <property type="match status" value="1"/>
</dbReference>
<dbReference type="Pfam" id="PF00551">
    <property type="entry name" value="Formyl_trans_N"/>
    <property type="match status" value="1"/>
</dbReference>
<evidence type="ECO:0000313" key="8">
    <source>
        <dbReference type="EMBL" id="TMQ59936.1"/>
    </source>
</evidence>
<dbReference type="NCBIfam" id="TIGR00460">
    <property type="entry name" value="fmt"/>
    <property type="match status" value="1"/>
</dbReference>
<feature type="binding site" evidence="5">
    <location>
        <begin position="130"/>
        <end position="133"/>
    </location>
    <ligand>
        <name>(6S)-5,6,7,8-tetrahydrofolate</name>
        <dbReference type="ChEBI" id="CHEBI:57453"/>
    </ligand>
</feature>
<protein>
    <recommendedName>
        <fullName evidence="2 5">Methionyl-tRNA formyltransferase</fullName>
        <ecNumber evidence="2 5">2.1.2.9</ecNumber>
    </recommendedName>
</protein>
<dbReference type="GO" id="GO:0005829">
    <property type="term" value="C:cytosol"/>
    <property type="evidence" value="ECO:0007669"/>
    <property type="project" value="TreeGrafter"/>
</dbReference>
<dbReference type="InterPro" id="IPR041711">
    <property type="entry name" value="Met-tRNA-FMT_N"/>
</dbReference>
<evidence type="ECO:0000256" key="5">
    <source>
        <dbReference type="HAMAP-Rule" id="MF_00182"/>
    </source>
</evidence>
<evidence type="ECO:0000259" key="6">
    <source>
        <dbReference type="Pfam" id="PF00551"/>
    </source>
</evidence>
<comment type="caution">
    <text evidence="8">The sequence shown here is derived from an EMBL/GenBank/DDBJ whole genome shotgun (WGS) entry which is preliminary data.</text>
</comment>
<evidence type="ECO:0000256" key="2">
    <source>
        <dbReference type="ARBA" id="ARBA00012261"/>
    </source>
</evidence>
<dbReference type="SUPFAM" id="SSF53328">
    <property type="entry name" value="Formyltransferase"/>
    <property type="match status" value="1"/>
</dbReference>
<evidence type="ECO:0000313" key="9">
    <source>
        <dbReference type="Proteomes" id="UP000316852"/>
    </source>
</evidence>
<feature type="domain" description="Formyl transferase C-terminal" evidence="7">
    <location>
        <begin position="224"/>
        <end position="326"/>
    </location>
</feature>
<evidence type="ECO:0000256" key="3">
    <source>
        <dbReference type="ARBA" id="ARBA00022679"/>
    </source>
</evidence>
<gene>
    <name evidence="5" type="primary">fmt</name>
    <name evidence="8" type="ORF">E6K76_03170</name>
</gene>
<keyword evidence="3 5" id="KW-0808">Transferase</keyword>
<dbReference type="EMBL" id="VBOW01000018">
    <property type="protein sequence ID" value="TMQ59936.1"/>
    <property type="molecule type" value="Genomic_DNA"/>
</dbReference>
<accession>A0A538T8H3</accession>
<dbReference type="Proteomes" id="UP000316852">
    <property type="component" value="Unassembled WGS sequence"/>
</dbReference>
<evidence type="ECO:0000256" key="4">
    <source>
        <dbReference type="ARBA" id="ARBA00022917"/>
    </source>
</evidence>
<dbReference type="PANTHER" id="PTHR11138">
    <property type="entry name" value="METHIONYL-TRNA FORMYLTRANSFERASE"/>
    <property type="match status" value="1"/>
</dbReference>
<dbReference type="HAMAP" id="MF_00182">
    <property type="entry name" value="Formyl_trans"/>
    <property type="match status" value="1"/>
</dbReference>
<dbReference type="InterPro" id="IPR005793">
    <property type="entry name" value="Formyl_trans_C"/>
</dbReference>
<comment type="similarity">
    <text evidence="1 5">Belongs to the Fmt family.</text>
</comment>
<evidence type="ECO:0000256" key="1">
    <source>
        <dbReference type="ARBA" id="ARBA00010699"/>
    </source>
</evidence>
<dbReference type="AlphaFoldDB" id="A0A538T8H3"/>
<dbReference type="EC" id="2.1.2.9" evidence="2 5"/>
<proteinExistence type="inferred from homology"/>
<dbReference type="SUPFAM" id="SSF50486">
    <property type="entry name" value="FMT C-terminal domain-like"/>
    <property type="match status" value="1"/>
</dbReference>